<gene>
    <name evidence="1" type="ORF">FK530_23005</name>
</gene>
<name>A0A5C5RTP2_9ACTN</name>
<dbReference type="Proteomes" id="UP000319375">
    <property type="component" value="Unassembled WGS sequence"/>
</dbReference>
<dbReference type="RefSeq" id="WP_146489265.1">
    <property type="nucleotide sequence ID" value="NZ_VIGX01000026.1"/>
</dbReference>
<evidence type="ECO:0000313" key="1">
    <source>
        <dbReference type="EMBL" id="TWS25591.1"/>
    </source>
</evidence>
<dbReference type="AlphaFoldDB" id="A0A5C5RTP2"/>
<comment type="caution">
    <text evidence="1">The sequence shown here is derived from an EMBL/GenBank/DDBJ whole genome shotgun (WGS) entry which is preliminary data.</text>
</comment>
<dbReference type="EMBL" id="VIGX01000026">
    <property type="protein sequence ID" value="TWS25591.1"/>
    <property type="molecule type" value="Genomic_DNA"/>
</dbReference>
<evidence type="ECO:0000313" key="2">
    <source>
        <dbReference type="Proteomes" id="UP000319375"/>
    </source>
</evidence>
<reference evidence="1 2" key="1">
    <citation type="submission" date="2019-06" db="EMBL/GenBank/DDBJ databases">
        <title>Tsukamurella conjunctivitidis sp. nov., Tsukamurella assacharolytica sp. nov. and Tsukamurella sputae sp. nov. isolated from patients with conjunctivitis, bacteraemia (lymphoma) and respiratory infection (sputum) in Hong Kong.</title>
        <authorList>
            <person name="Teng J.L.L."/>
            <person name="Lee H.H."/>
            <person name="Fong J.Y.H."/>
            <person name="Fok K.M.N."/>
            <person name="Lau S.K.P."/>
            <person name="Woo P.C.Y."/>
        </authorList>
    </citation>
    <scope>NUCLEOTIDE SEQUENCE [LARGE SCALE GENOMIC DNA]</scope>
    <source>
        <strain evidence="1 2">HKU72</strain>
    </source>
</reference>
<proteinExistence type="predicted"/>
<organism evidence="1 2">
    <name type="scientific">Tsukamurella conjunctivitidis</name>
    <dbReference type="NCBI Taxonomy" id="2592068"/>
    <lineage>
        <taxon>Bacteria</taxon>
        <taxon>Bacillati</taxon>
        <taxon>Actinomycetota</taxon>
        <taxon>Actinomycetes</taxon>
        <taxon>Mycobacteriales</taxon>
        <taxon>Tsukamurellaceae</taxon>
        <taxon>Tsukamurella</taxon>
    </lineage>
</organism>
<protein>
    <submittedName>
        <fullName evidence="1">Uncharacterized protein</fullName>
    </submittedName>
</protein>
<accession>A0A5C5RTP2</accession>
<keyword evidence="2" id="KW-1185">Reference proteome</keyword>
<sequence length="125" mass="14260">MGAIENYAESCYENLPSETGDKTPWQEISEGRKEHFRELARSLGRVFPETYPGIAAELQAEKPKMYLVSRSSMGDSYLKLYVDEHPVSVFDYDPRDGEEKLNEILAGCQRVADRNGIEFEGLVHR</sequence>